<proteinExistence type="predicted"/>
<sequence>MGYVLDVAYRHDQEPKRLRTREDVVAFVDELATLGPAYAAATAYAVEEGSDALPDHELLIGARARTGLGAVRYSGEAGTWYAKGERTNPEGVAFAYFGTSHEFPADAEVPLDLVREALWGLLTNRGGRPDGMTWAETD</sequence>
<dbReference type="Proteomes" id="UP001596220">
    <property type="component" value="Unassembled WGS sequence"/>
</dbReference>
<dbReference type="InterPro" id="IPR025680">
    <property type="entry name" value="DddI"/>
</dbReference>
<reference evidence="2" key="1">
    <citation type="journal article" date="2019" name="Int. J. Syst. Evol. Microbiol.">
        <title>The Global Catalogue of Microorganisms (GCM) 10K type strain sequencing project: providing services to taxonomists for standard genome sequencing and annotation.</title>
        <authorList>
            <consortium name="The Broad Institute Genomics Platform"/>
            <consortium name="The Broad Institute Genome Sequencing Center for Infectious Disease"/>
            <person name="Wu L."/>
            <person name="Ma J."/>
        </authorList>
    </citation>
    <scope>NUCLEOTIDE SEQUENCE [LARGE SCALE GENOMIC DNA]</scope>
    <source>
        <strain evidence="2">CGMCC 4.7246</strain>
    </source>
</reference>
<evidence type="ECO:0000313" key="1">
    <source>
        <dbReference type="EMBL" id="MFC6090314.1"/>
    </source>
</evidence>
<keyword evidence="2" id="KW-1185">Reference proteome</keyword>
<dbReference type="EMBL" id="JBHSQO010000011">
    <property type="protein sequence ID" value="MFC6090314.1"/>
    <property type="molecule type" value="Genomic_DNA"/>
</dbReference>
<organism evidence="1 2">
    <name type="scientific">Saccharothrix lopnurensis</name>
    <dbReference type="NCBI Taxonomy" id="1670621"/>
    <lineage>
        <taxon>Bacteria</taxon>
        <taxon>Bacillati</taxon>
        <taxon>Actinomycetota</taxon>
        <taxon>Actinomycetes</taxon>
        <taxon>Pseudonocardiales</taxon>
        <taxon>Pseudonocardiaceae</taxon>
        <taxon>Saccharothrix</taxon>
    </lineage>
</organism>
<accession>A0ABW1P5M0</accession>
<name>A0ABW1P5M0_9PSEU</name>
<comment type="caution">
    <text evidence="1">The sequence shown here is derived from an EMBL/GenBank/DDBJ whole genome shotgun (WGS) entry which is preliminary data.</text>
</comment>
<gene>
    <name evidence="1" type="ORF">ACFP3R_13600</name>
</gene>
<dbReference type="Pfam" id="PF14430">
    <property type="entry name" value="Imm1"/>
    <property type="match status" value="1"/>
</dbReference>
<dbReference type="RefSeq" id="WP_380636068.1">
    <property type="nucleotide sequence ID" value="NZ_JBHSQO010000011.1"/>
</dbReference>
<protein>
    <submittedName>
        <fullName evidence="1">Imm1 family immunity protein</fullName>
    </submittedName>
</protein>
<evidence type="ECO:0000313" key="2">
    <source>
        <dbReference type="Proteomes" id="UP001596220"/>
    </source>
</evidence>